<dbReference type="STRING" id="159291.SAMN05920897_12110"/>
<proteinExistence type="predicted"/>
<reference evidence="2" key="1">
    <citation type="submission" date="2017-01" db="EMBL/GenBank/DDBJ databases">
        <authorList>
            <person name="Varghese N."/>
            <person name="Submissions S."/>
        </authorList>
    </citation>
    <scope>NUCLEOTIDE SEQUENCE [LARGE SCALE GENOMIC DNA]</scope>
    <source>
        <strain evidence="2">ASpG1</strain>
    </source>
</reference>
<dbReference type="Gene3D" id="3.40.630.30">
    <property type="match status" value="1"/>
</dbReference>
<accession>A0A1N6X813</accession>
<sequence>MIGGKHRGVSLEVWSPSMKNSLSDRLNSGEWESSLVGCDGAVWNPLRPESALAGLEERVATEEAFLLRCVPEENSSGGHSEEFLLGLDRISPWNGRAQLFWWASRDQQQRKILAEPLKCLVQYAFLVLHLRRLSVLVESGPMETTIRSFGFAKEGTLREWAFVPGDGEYFDVGVFGCLRQECLVLNV</sequence>
<protein>
    <recommendedName>
        <fullName evidence="3">Protein N-acetyltransferase, RimJ/RimL family</fullName>
    </recommendedName>
</protein>
<gene>
    <name evidence="1" type="ORF">SAMN05920897_12110</name>
</gene>
<dbReference type="EMBL" id="FTMS01000021">
    <property type="protein sequence ID" value="SIQ98409.1"/>
    <property type="molecule type" value="Genomic_DNA"/>
</dbReference>
<name>A0A1N6X813_9SPIO</name>
<dbReference type="RefSeq" id="WP_076489822.1">
    <property type="nucleotide sequence ID" value="NZ_FTMS01000021.1"/>
</dbReference>
<evidence type="ECO:0008006" key="3">
    <source>
        <dbReference type="Google" id="ProtNLM"/>
    </source>
</evidence>
<dbReference type="SUPFAM" id="SSF55729">
    <property type="entry name" value="Acyl-CoA N-acyltransferases (Nat)"/>
    <property type="match status" value="1"/>
</dbReference>
<evidence type="ECO:0000313" key="1">
    <source>
        <dbReference type="EMBL" id="SIQ98409.1"/>
    </source>
</evidence>
<evidence type="ECO:0000313" key="2">
    <source>
        <dbReference type="Proteomes" id="UP000186400"/>
    </source>
</evidence>
<keyword evidence="2" id="KW-1185">Reference proteome</keyword>
<dbReference type="OrthoDB" id="9813612at2"/>
<organism evidence="1 2">
    <name type="scientific">Alkalispirochaeta americana</name>
    <dbReference type="NCBI Taxonomy" id="159291"/>
    <lineage>
        <taxon>Bacteria</taxon>
        <taxon>Pseudomonadati</taxon>
        <taxon>Spirochaetota</taxon>
        <taxon>Spirochaetia</taxon>
        <taxon>Spirochaetales</taxon>
        <taxon>Spirochaetaceae</taxon>
        <taxon>Alkalispirochaeta</taxon>
    </lineage>
</organism>
<dbReference type="AlphaFoldDB" id="A0A1N6X813"/>
<dbReference type="InterPro" id="IPR016181">
    <property type="entry name" value="Acyl_CoA_acyltransferase"/>
</dbReference>
<dbReference type="Proteomes" id="UP000186400">
    <property type="component" value="Unassembled WGS sequence"/>
</dbReference>